<dbReference type="Gene3D" id="1.10.760.10">
    <property type="entry name" value="Cytochrome c-like domain"/>
    <property type="match status" value="2"/>
</dbReference>
<evidence type="ECO:0000259" key="8">
    <source>
        <dbReference type="PROSITE" id="PS51007"/>
    </source>
</evidence>
<feature type="domain" description="Cytochrome c" evidence="8">
    <location>
        <begin position="307"/>
        <end position="443"/>
    </location>
</feature>
<gene>
    <name evidence="9" type="ORF">AWR27_10035</name>
</gene>
<evidence type="ECO:0000256" key="5">
    <source>
        <dbReference type="ARBA" id="ARBA00023002"/>
    </source>
</evidence>
<comment type="subcellular location">
    <subcellularLocation>
        <location evidence="1">Cell envelope</location>
    </subcellularLocation>
</comment>
<organism evidence="9 10">
    <name type="scientific">Spirosoma montaniterrae</name>
    <dbReference type="NCBI Taxonomy" id="1178516"/>
    <lineage>
        <taxon>Bacteria</taxon>
        <taxon>Pseudomonadati</taxon>
        <taxon>Bacteroidota</taxon>
        <taxon>Cytophagia</taxon>
        <taxon>Cytophagales</taxon>
        <taxon>Cytophagaceae</taxon>
        <taxon>Spirosoma</taxon>
    </lineage>
</organism>
<evidence type="ECO:0000256" key="1">
    <source>
        <dbReference type="ARBA" id="ARBA00004196"/>
    </source>
</evidence>
<dbReference type="RefSeq" id="WP_077131071.1">
    <property type="nucleotide sequence ID" value="NZ_CP014263.1"/>
</dbReference>
<evidence type="ECO:0000256" key="4">
    <source>
        <dbReference type="ARBA" id="ARBA00022729"/>
    </source>
</evidence>
<evidence type="ECO:0000256" key="6">
    <source>
        <dbReference type="ARBA" id="ARBA00023004"/>
    </source>
</evidence>
<keyword evidence="10" id="KW-1185">Reference proteome</keyword>
<keyword evidence="5" id="KW-0560">Oxidoreductase</keyword>
<dbReference type="InterPro" id="IPR004852">
    <property type="entry name" value="Di-haem_cyt_c_peroxidsae"/>
</dbReference>
<evidence type="ECO:0000313" key="10">
    <source>
        <dbReference type="Proteomes" id="UP000187941"/>
    </source>
</evidence>
<dbReference type="AlphaFoldDB" id="A0A1P9WW76"/>
<dbReference type="Pfam" id="PF03150">
    <property type="entry name" value="CCP_MauG"/>
    <property type="match status" value="1"/>
</dbReference>
<dbReference type="GO" id="GO:0009055">
    <property type="term" value="F:electron transfer activity"/>
    <property type="evidence" value="ECO:0007669"/>
    <property type="project" value="InterPro"/>
</dbReference>
<name>A0A1P9WW76_9BACT</name>
<keyword evidence="3 7" id="KW-0479">Metal-binding</keyword>
<reference evidence="9 10" key="1">
    <citation type="submission" date="2016-01" db="EMBL/GenBank/DDBJ databases">
        <authorList>
            <person name="Oliw E.H."/>
        </authorList>
    </citation>
    <scope>NUCLEOTIDE SEQUENCE [LARGE SCALE GENOMIC DNA]</scope>
    <source>
        <strain evidence="9 10">DY10</strain>
    </source>
</reference>
<evidence type="ECO:0000313" key="9">
    <source>
        <dbReference type="EMBL" id="AQG79637.1"/>
    </source>
</evidence>
<evidence type="ECO:0000256" key="3">
    <source>
        <dbReference type="ARBA" id="ARBA00022723"/>
    </source>
</evidence>
<dbReference type="STRING" id="1178516.AWR27_10035"/>
<dbReference type="OrthoDB" id="9805202at2"/>
<dbReference type="GO" id="GO:0020037">
    <property type="term" value="F:heme binding"/>
    <property type="evidence" value="ECO:0007669"/>
    <property type="project" value="InterPro"/>
</dbReference>
<dbReference type="GO" id="GO:0030313">
    <property type="term" value="C:cell envelope"/>
    <property type="evidence" value="ECO:0007669"/>
    <property type="project" value="UniProtKB-SubCell"/>
</dbReference>
<dbReference type="SUPFAM" id="SSF46626">
    <property type="entry name" value="Cytochrome c"/>
    <property type="match status" value="2"/>
</dbReference>
<dbReference type="PROSITE" id="PS51007">
    <property type="entry name" value="CYTC"/>
    <property type="match status" value="2"/>
</dbReference>
<dbReference type="Proteomes" id="UP000187941">
    <property type="component" value="Chromosome"/>
</dbReference>
<dbReference type="InterPro" id="IPR009056">
    <property type="entry name" value="Cyt_c-like_dom"/>
</dbReference>
<accession>A0A1P9WW76</accession>
<feature type="domain" description="Cytochrome c" evidence="8">
    <location>
        <begin position="462"/>
        <end position="601"/>
    </location>
</feature>
<dbReference type="EMBL" id="CP014263">
    <property type="protein sequence ID" value="AQG79637.1"/>
    <property type="molecule type" value="Genomic_DNA"/>
</dbReference>
<dbReference type="Gene3D" id="1.20.1420.20">
    <property type="entry name" value="M75 peptidase, HXXE motif"/>
    <property type="match status" value="1"/>
</dbReference>
<evidence type="ECO:0000256" key="7">
    <source>
        <dbReference type="PROSITE-ProRule" id="PRU00433"/>
    </source>
</evidence>
<keyword evidence="2 7" id="KW-0349">Heme</keyword>
<protein>
    <submittedName>
        <fullName evidence="9">Cytochrome C peroxidase</fullName>
    </submittedName>
</protein>
<evidence type="ECO:0000256" key="2">
    <source>
        <dbReference type="ARBA" id="ARBA00022617"/>
    </source>
</evidence>
<dbReference type="InterPro" id="IPR036909">
    <property type="entry name" value="Cyt_c-like_dom_sf"/>
</dbReference>
<keyword evidence="4" id="KW-0732">Signal</keyword>
<dbReference type="GO" id="GO:0004130">
    <property type="term" value="F:cytochrome-c peroxidase activity"/>
    <property type="evidence" value="ECO:0007669"/>
    <property type="project" value="TreeGrafter"/>
</dbReference>
<proteinExistence type="predicted"/>
<dbReference type="InterPro" id="IPR038352">
    <property type="entry name" value="Imelysin_sf"/>
</dbReference>
<dbReference type="PANTHER" id="PTHR30600">
    <property type="entry name" value="CYTOCHROME C PEROXIDASE-RELATED"/>
    <property type="match status" value="1"/>
</dbReference>
<sequence length="601" mass="66695">MQQSLKLLLAILVTTTLFVALAGMASRWSRPVLAPVEQTKARFWQDLQTLDSLTNRVLLPLAERSTSTDSLQRAFLACRTAYKRIEPFAEYYFPTTTRLVNGPPLPEIEVEETKLFEPGGLQVIEEFLYPTFDPAGRDELVREVRKLKRELKRYGGLWEATELTDAHVFDALRLAVFRSISLGISGFDTPLSRTAIPEAATLLTSVQAYLAPYVSEKPAFASLQTLLAGAGTYLRQHPDFDSFDRAHFITTYANPLSTQLLDYQKQLGILPFTDKRPLRPDAPTLFAANVFDPDAYATTLDARRNPAKVALGKRLFYDPVLSANGQRSCASCHQPDKAFTDGLVKNKTLTGQGLIGRNTPTLLNAALQAGQFYDLRTSSLEGQVFDVVHNTSEMRGSMERAAQELQRSPDYVDLFKKAFPTAQGAIASTHIQNALAAYERTLTSFDSRFDRYMQGEKTALSAEEIHGFNLFMGKAKCGICHFMPLFNGTVPPAYTDSESEVIGTPATASNRQLDPDLGRYAHTKLDPLKYAFKTPTVRNIARTAPYMHNGVYQTLEQVVDFYNQGGGNGFGFGLDNQTLPEDKLNLSGSEKKALVAFMKAL</sequence>
<keyword evidence="6 7" id="KW-0408">Iron</keyword>
<dbReference type="PANTHER" id="PTHR30600:SF10">
    <property type="entry name" value="BLL6722 PROTEIN"/>
    <property type="match status" value="1"/>
</dbReference>
<keyword evidence="9" id="KW-0575">Peroxidase</keyword>
<dbReference type="GO" id="GO:0046872">
    <property type="term" value="F:metal ion binding"/>
    <property type="evidence" value="ECO:0007669"/>
    <property type="project" value="UniProtKB-KW"/>
</dbReference>
<dbReference type="InterPro" id="IPR051395">
    <property type="entry name" value="Cytochrome_c_Peroxidase/MauG"/>
</dbReference>
<dbReference type="KEGG" id="smon:AWR27_10035"/>